<dbReference type="AlphaFoldDB" id="A0A7T1T6P4"/>
<feature type="region of interest" description="Disordered" evidence="2">
    <location>
        <begin position="517"/>
        <end position="537"/>
    </location>
</feature>
<dbReference type="InterPro" id="IPR001106">
    <property type="entry name" value="Aromatic_Lyase"/>
</dbReference>
<organism evidence="3 4">
    <name type="scientific">Streptomyces bathyalis</name>
    <dbReference type="NCBI Taxonomy" id="2710756"/>
    <lineage>
        <taxon>Bacteria</taxon>
        <taxon>Bacillati</taxon>
        <taxon>Actinomycetota</taxon>
        <taxon>Actinomycetes</taxon>
        <taxon>Kitasatosporales</taxon>
        <taxon>Streptomycetaceae</taxon>
        <taxon>Streptomyces</taxon>
    </lineage>
</organism>
<dbReference type="GO" id="GO:0016841">
    <property type="term" value="F:ammonia-lyase activity"/>
    <property type="evidence" value="ECO:0007669"/>
    <property type="project" value="InterPro"/>
</dbReference>
<dbReference type="PROSITE" id="PS00488">
    <property type="entry name" value="PAL_HISTIDASE"/>
    <property type="match status" value="1"/>
</dbReference>
<sequence>MTTEPTDAPHELPCPVGELLAHTVPGGKLVLTRDEEQRMRASASALARIAKDRPVYGLTRGFGPLAEYAADEDPREQGLGLLDHLTAGQGAPLPRDVVRTMVWLRLRGMTQGHSAVDVEVWQTLAEQWNHGLTPVVPQEGSLSASGDLVPLAHAAQAAAGRGEAWLELGGEQRRVPAAEALAANGLPAVRWDARSALAFANGSGASLARALHNHVRLAALARALASVTGRTAALLGCNTEAYADALSAVRGHHGQRVAAALVREEMHRSAAGSAGQDGTGTAPRRLQEPYSLRCAPQVVGAVLDQLAAQGRILAAEAEGCTDNPVLVDDDVLHGGNFHAAPVGLASEQHALCVHQLAYLAERQLALVLDPQHNGGQPPLLAERPGRDSGFAGVQIAATAHLGALRQRGYPASFTPVPTNLDNQDHVPLALNSANAVAEMTERAWWIVSSLFLAVTRLGHLTRGGAGAGGPGDGRGGDGRGADSLWAELARDWPPLTRDRPLAHEVAAMAGRIEAHYSRAGERHGANDEDQEYTRCPA</sequence>
<dbReference type="KEGG" id="sbat:G4Z16_14245"/>
<dbReference type="InterPro" id="IPR008948">
    <property type="entry name" value="L-Aspartase-like"/>
</dbReference>
<evidence type="ECO:0000313" key="3">
    <source>
        <dbReference type="EMBL" id="QPP07355.1"/>
    </source>
</evidence>
<dbReference type="Gene3D" id="1.10.275.10">
    <property type="entry name" value="Fumarase/aspartase (N-terminal domain)"/>
    <property type="match status" value="1"/>
</dbReference>
<dbReference type="Proteomes" id="UP000595046">
    <property type="component" value="Chromosome"/>
</dbReference>
<dbReference type="SUPFAM" id="SSF48557">
    <property type="entry name" value="L-aspartase-like"/>
    <property type="match status" value="1"/>
</dbReference>
<dbReference type="InterPro" id="IPR024083">
    <property type="entry name" value="Fumarase/histidase_N"/>
</dbReference>
<gene>
    <name evidence="3" type="ORF">G4Z16_14245</name>
</gene>
<accession>A0A7T1T6P4</accession>
<dbReference type="EMBL" id="CP048882">
    <property type="protein sequence ID" value="QPP07355.1"/>
    <property type="molecule type" value="Genomic_DNA"/>
</dbReference>
<dbReference type="InterPro" id="IPR022313">
    <property type="entry name" value="Phe/His_NH3-lyase_AS"/>
</dbReference>
<proteinExistence type="predicted"/>
<evidence type="ECO:0000313" key="4">
    <source>
        <dbReference type="Proteomes" id="UP000595046"/>
    </source>
</evidence>
<protein>
    <submittedName>
        <fullName evidence="3">Aromatic amino acid lyase</fullName>
    </submittedName>
</protein>
<evidence type="ECO:0000256" key="1">
    <source>
        <dbReference type="ARBA" id="ARBA00023239"/>
    </source>
</evidence>
<evidence type="ECO:0000256" key="2">
    <source>
        <dbReference type="SAM" id="MobiDB-lite"/>
    </source>
</evidence>
<dbReference type="Pfam" id="PF00221">
    <property type="entry name" value="Lyase_aromatic"/>
    <property type="match status" value="1"/>
</dbReference>
<dbReference type="PANTHER" id="PTHR10362">
    <property type="entry name" value="HISTIDINE AMMONIA-LYASE"/>
    <property type="match status" value="1"/>
</dbReference>
<keyword evidence="1 3" id="KW-0456">Lyase</keyword>
<keyword evidence="4" id="KW-1185">Reference proteome</keyword>
<dbReference type="Gene3D" id="1.20.200.10">
    <property type="entry name" value="Fumarase/aspartase (Central domain)"/>
    <property type="match status" value="1"/>
</dbReference>
<name>A0A7T1T6P4_9ACTN</name>
<feature type="compositionally biased region" description="Basic and acidic residues" evidence="2">
    <location>
        <begin position="517"/>
        <end position="526"/>
    </location>
</feature>
<reference evidence="4" key="1">
    <citation type="submission" date="2020-02" db="EMBL/GenBank/DDBJ databases">
        <title>Streptomyces sp. ASO4wet.</title>
        <authorList>
            <person name="Risdian C."/>
            <person name="Landwehr W."/>
            <person name="Schupp P."/>
            <person name="Wink J."/>
        </authorList>
    </citation>
    <scope>NUCLEOTIDE SEQUENCE [LARGE SCALE GENOMIC DNA]</scope>
    <source>
        <strain evidence="4">ASO4wet</strain>
    </source>
</reference>
<dbReference type="RefSeq" id="WP_197351144.1">
    <property type="nucleotide sequence ID" value="NZ_CP048882.1"/>
</dbReference>